<proteinExistence type="predicted"/>
<gene>
    <name evidence="1" type="ORF">GCM10022395_15420</name>
</gene>
<reference evidence="2" key="1">
    <citation type="journal article" date="2019" name="Int. J. Syst. Evol. Microbiol.">
        <title>The Global Catalogue of Microorganisms (GCM) 10K type strain sequencing project: providing services to taxonomists for standard genome sequencing and annotation.</title>
        <authorList>
            <consortium name="The Broad Institute Genomics Platform"/>
            <consortium name="The Broad Institute Genome Sequencing Center for Infectious Disease"/>
            <person name="Wu L."/>
            <person name="Ma J."/>
        </authorList>
    </citation>
    <scope>NUCLEOTIDE SEQUENCE [LARGE SCALE GENOMIC DNA]</scope>
    <source>
        <strain evidence="2">JCM 17111</strain>
    </source>
</reference>
<dbReference type="EMBL" id="BAABCY010000036">
    <property type="protein sequence ID" value="GAA3565950.1"/>
    <property type="molecule type" value="Genomic_DNA"/>
</dbReference>
<comment type="caution">
    <text evidence="1">The sequence shown here is derived from an EMBL/GenBank/DDBJ whole genome shotgun (WGS) entry which is preliminary data.</text>
</comment>
<name>A0ABP6XGG9_9FLAO</name>
<keyword evidence="2" id="KW-1185">Reference proteome</keyword>
<evidence type="ECO:0000313" key="2">
    <source>
        <dbReference type="Proteomes" id="UP001500954"/>
    </source>
</evidence>
<organism evidence="1 2">
    <name type="scientific">Snuella lapsa</name>
    <dbReference type="NCBI Taxonomy" id="870481"/>
    <lineage>
        <taxon>Bacteria</taxon>
        <taxon>Pseudomonadati</taxon>
        <taxon>Bacteroidota</taxon>
        <taxon>Flavobacteriia</taxon>
        <taxon>Flavobacteriales</taxon>
        <taxon>Flavobacteriaceae</taxon>
        <taxon>Snuella</taxon>
    </lineage>
</organism>
<sequence>MTKNRNPAKKYLFDDNSLKEDLLIVLSLIICTIAATINNAKAIELTAKPKKNDIASIVEAYKKILSTILGI</sequence>
<protein>
    <submittedName>
        <fullName evidence="1">Uncharacterized protein</fullName>
    </submittedName>
</protein>
<dbReference type="Proteomes" id="UP001500954">
    <property type="component" value="Unassembled WGS sequence"/>
</dbReference>
<evidence type="ECO:0000313" key="1">
    <source>
        <dbReference type="EMBL" id="GAA3565950.1"/>
    </source>
</evidence>
<accession>A0ABP6XGG9</accession>